<sequence>MSDFKTRLVEEQVQLEEKLNKLSSFILSDNFNKIDDVQKALLQVQATAMNTYNQCLKERLERL</sequence>
<protein>
    <submittedName>
        <fullName evidence="1">Shock protein C</fullName>
    </submittedName>
</protein>
<evidence type="ECO:0000313" key="2">
    <source>
        <dbReference type="Proteomes" id="UP000262320"/>
    </source>
</evidence>
<name>A0A385DTI1_BPCA1</name>
<dbReference type="InterPro" id="IPR054052">
    <property type="entry name" value="Y16Q-like"/>
</dbReference>
<keyword evidence="2" id="KW-1185">Reference proteome</keyword>
<dbReference type="EMBL" id="MH675552">
    <property type="protein sequence ID" value="AXQ62691.1"/>
    <property type="molecule type" value="Genomic_DNA"/>
</dbReference>
<dbReference type="Pfam" id="PF21825">
    <property type="entry name" value="crAss001_48"/>
    <property type="match status" value="1"/>
</dbReference>
<gene>
    <name evidence="1" type="ORF">crAss001_48</name>
</gene>
<dbReference type="Proteomes" id="UP000262320">
    <property type="component" value="Segment"/>
</dbReference>
<accession>A0A385DTI1</accession>
<evidence type="ECO:0000313" key="1">
    <source>
        <dbReference type="EMBL" id="AXQ62691.1"/>
    </source>
</evidence>
<reference evidence="1 2" key="1">
    <citation type="submission" date="2018-07" db="EMBL/GenBank/DDBJ databases">
        <title>PhiCrAss001, a member of the most abundant bacteriophage family in the human gut, infects Bacteroides.</title>
        <authorList>
            <person name="Shkoporov A.N."/>
            <person name="Khokhlova E.V."/>
            <person name="Fitzgerald C.B."/>
            <person name="Stockdale S.R."/>
            <person name="Draper L.A."/>
            <person name="Ross R.P."/>
            <person name="Hill C."/>
        </authorList>
    </citation>
    <scope>NUCLEOTIDE SEQUENCE [LARGE SCALE GENOMIC DNA]</scope>
    <source>
        <strain evidence="2">crAss001</strain>
    </source>
</reference>
<proteinExistence type="predicted"/>
<organism evidence="1 2">
    <name type="scientific">Bacteroides phage crAss001</name>
    <name type="common">Bacteroides phage PhiCrAss001</name>
    <dbReference type="NCBI Taxonomy" id="2301731"/>
    <lineage>
        <taxon>Viruses</taxon>
        <taxon>Duplodnaviria</taxon>
        <taxon>Heunggongvirae</taxon>
        <taxon>Uroviricota</taxon>
        <taxon>Caudoviricetes</taxon>
        <taxon>Crassvirales</taxon>
        <taxon>Steigviridae</taxon>
        <taxon>Asinivirinae</taxon>
        <taxon>Kehishuvirus</taxon>
        <taxon>Kehishuvirus primarius</taxon>
    </lineage>
</organism>
<organismHost>
    <name type="scientific">Bacteroides intestinalis</name>
    <dbReference type="NCBI Taxonomy" id="329854"/>
</organismHost>